<name>D8T5I5_SELML</name>
<reference evidence="1 2" key="1">
    <citation type="journal article" date="2011" name="Science">
        <title>The Selaginella genome identifies genetic changes associated with the evolution of vascular plants.</title>
        <authorList>
            <person name="Banks J.A."/>
            <person name="Nishiyama T."/>
            <person name="Hasebe M."/>
            <person name="Bowman J.L."/>
            <person name="Gribskov M."/>
            <person name="dePamphilis C."/>
            <person name="Albert V.A."/>
            <person name="Aono N."/>
            <person name="Aoyama T."/>
            <person name="Ambrose B.A."/>
            <person name="Ashton N.W."/>
            <person name="Axtell M.J."/>
            <person name="Barker E."/>
            <person name="Barker M.S."/>
            <person name="Bennetzen J.L."/>
            <person name="Bonawitz N.D."/>
            <person name="Chapple C."/>
            <person name="Cheng C."/>
            <person name="Correa L.G."/>
            <person name="Dacre M."/>
            <person name="DeBarry J."/>
            <person name="Dreyer I."/>
            <person name="Elias M."/>
            <person name="Engstrom E.M."/>
            <person name="Estelle M."/>
            <person name="Feng L."/>
            <person name="Finet C."/>
            <person name="Floyd S.K."/>
            <person name="Frommer W.B."/>
            <person name="Fujita T."/>
            <person name="Gramzow L."/>
            <person name="Gutensohn M."/>
            <person name="Harholt J."/>
            <person name="Hattori M."/>
            <person name="Heyl A."/>
            <person name="Hirai T."/>
            <person name="Hiwatashi Y."/>
            <person name="Ishikawa M."/>
            <person name="Iwata M."/>
            <person name="Karol K.G."/>
            <person name="Koehler B."/>
            <person name="Kolukisaoglu U."/>
            <person name="Kubo M."/>
            <person name="Kurata T."/>
            <person name="Lalonde S."/>
            <person name="Li K."/>
            <person name="Li Y."/>
            <person name="Litt A."/>
            <person name="Lyons E."/>
            <person name="Manning G."/>
            <person name="Maruyama T."/>
            <person name="Michael T.P."/>
            <person name="Mikami K."/>
            <person name="Miyazaki S."/>
            <person name="Morinaga S."/>
            <person name="Murata T."/>
            <person name="Mueller-Roeber B."/>
            <person name="Nelson D.R."/>
            <person name="Obara M."/>
            <person name="Oguri Y."/>
            <person name="Olmstead R.G."/>
            <person name="Onodera N."/>
            <person name="Petersen B.L."/>
            <person name="Pils B."/>
            <person name="Prigge M."/>
            <person name="Rensing S.A."/>
            <person name="Riano-Pachon D.M."/>
            <person name="Roberts A.W."/>
            <person name="Sato Y."/>
            <person name="Scheller H.V."/>
            <person name="Schulz B."/>
            <person name="Schulz C."/>
            <person name="Shakirov E.V."/>
            <person name="Shibagaki N."/>
            <person name="Shinohara N."/>
            <person name="Shippen D.E."/>
            <person name="Soerensen I."/>
            <person name="Sotooka R."/>
            <person name="Sugimoto N."/>
            <person name="Sugita M."/>
            <person name="Sumikawa N."/>
            <person name="Tanurdzic M."/>
            <person name="Theissen G."/>
            <person name="Ulvskov P."/>
            <person name="Wakazuki S."/>
            <person name="Weng J.K."/>
            <person name="Willats W.W."/>
            <person name="Wipf D."/>
            <person name="Wolf P.G."/>
            <person name="Yang L."/>
            <person name="Zimmer A.D."/>
            <person name="Zhu Q."/>
            <person name="Mitros T."/>
            <person name="Hellsten U."/>
            <person name="Loque D."/>
            <person name="Otillar R."/>
            <person name="Salamov A."/>
            <person name="Schmutz J."/>
            <person name="Shapiro H."/>
            <person name="Lindquist E."/>
            <person name="Lucas S."/>
            <person name="Rokhsar D."/>
            <person name="Grigoriev I.V."/>
        </authorList>
    </citation>
    <scope>NUCLEOTIDE SEQUENCE [LARGE SCALE GENOMIC DNA]</scope>
</reference>
<dbReference type="InParanoid" id="D8T5I5"/>
<evidence type="ECO:0000313" key="2">
    <source>
        <dbReference type="Proteomes" id="UP000001514"/>
    </source>
</evidence>
<dbReference type="Gramene" id="EFJ08087">
    <property type="protein sequence ID" value="EFJ08087"/>
    <property type="gene ID" value="SELMODRAFT_429241"/>
</dbReference>
<dbReference type="AlphaFoldDB" id="D8T5I5"/>
<protein>
    <submittedName>
        <fullName evidence="1">Uncharacterized protein</fullName>
    </submittedName>
</protein>
<dbReference type="Proteomes" id="UP000001514">
    <property type="component" value="Unassembled WGS sequence"/>
</dbReference>
<organism evidence="2">
    <name type="scientific">Selaginella moellendorffii</name>
    <name type="common">Spikemoss</name>
    <dbReference type="NCBI Taxonomy" id="88036"/>
    <lineage>
        <taxon>Eukaryota</taxon>
        <taxon>Viridiplantae</taxon>
        <taxon>Streptophyta</taxon>
        <taxon>Embryophyta</taxon>
        <taxon>Tracheophyta</taxon>
        <taxon>Lycopodiopsida</taxon>
        <taxon>Selaginellales</taxon>
        <taxon>Selaginellaceae</taxon>
        <taxon>Selaginella</taxon>
    </lineage>
</organism>
<evidence type="ECO:0000313" key="1">
    <source>
        <dbReference type="EMBL" id="EFJ08087.1"/>
    </source>
</evidence>
<dbReference type="HOGENOM" id="CLU_093649_0_0_1"/>
<proteinExistence type="predicted"/>
<sequence>MTTAKLLLLLDEQDRKLNSTASTTNLNGVHVSLDSPEVPGTPRIMEHNNSSGSHGNGMNEDVLTLEDMQQFQSSNPFGFIMDVLEGEGGDESEALHPLPNDAYVTQHQWEWTQPSRESIRQPASQRELFQLAHTERTPRSTSISVNRIFQPCTATQQHHLLHLSQALRRAIQTGPQPYLLRAVYPEGYQRMNVQSVDNT</sequence>
<keyword evidence="2" id="KW-1185">Reference proteome</keyword>
<gene>
    <name evidence="1" type="ORF">SELMODRAFT_429241</name>
</gene>
<dbReference type="EMBL" id="GL377677">
    <property type="protein sequence ID" value="EFJ08087.1"/>
    <property type="molecule type" value="Genomic_DNA"/>
</dbReference>
<dbReference type="KEGG" id="smo:SELMODRAFT_429241"/>
<accession>D8T5I5</accession>